<reference evidence="2" key="1">
    <citation type="submission" date="2023-07" db="EMBL/GenBank/DDBJ databases">
        <authorList>
            <consortium name="CYATHOMIX"/>
        </authorList>
    </citation>
    <scope>NUCLEOTIDE SEQUENCE</scope>
    <source>
        <strain evidence="2">N/A</strain>
    </source>
</reference>
<organism evidence="2 3">
    <name type="scientific">Cylicocyclus nassatus</name>
    <name type="common">Nematode worm</name>
    <dbReference type="NCBI Taxonomy" id="53992"/>
    <lineage>
        <taxon>Eukaryota</taxon>
        <taxon>Metazoa</taxon>
        <taxon>Ecdysozoa</taxon>
        <taxon>Nematoda</taxon>
        <taxon>Chromadorea</taxon>
        <taxon>Rhabditida</taxon>
        <taxon>Rhabditina</taxon>
        <taxon>Rhabditomorpha</taxon>
        <taxon>Strongyloidea</taxon>
        <taxon>Strongylidae</taxon>
        <taxon>Cylicocyclus</taxon>
    </lineage>
</organism>
<sequence>MMDTMDGTLSQTVTYWFMPPPLAKVPSDTYKRIDETGGELGSKVHTSKKFEDDVKSQRLHSTGGQDIHSTGGTPTGGDSGLRNKLIMAASLLLFSYLVYRFYGQSQTPNKVARDADFGVRKERPDPVHDKVIHESVDRDDPRNKGKVTVTNYGVHPTSKSDRAEETASKLLHGSPPGSTKQ</sequence>
<evidence type="ECO:0000313" key="3">
    <source>
        <dbReference type="Proteomes" id="UP001176961"/>
    </source>
</evidence>
<evidence type="ECO:0000313" key="2">
    <source>
        <dbReference type="EMBL" id="CAJ0607295.1"/>
    </source>
</evidence>
<feature type="region of interest" description="Disordered" evidence="1">
    <location>
        <begin position="113"/>
        <end position="181"/>
    </location>
</feature>
<feature type="compositionally biased region" description="Basic and acidic residues" evidence="1">
    <location>
        <begin position="113"/>
        <end position="143"/>
    </location>
</feature>
<comment type="caution">
    <text evidence="2">The sequence shown here is derived from an EMBL/GenBank/DDBJ whole genome shotgun (WGS) entry which is preliminary data.</text>
</comment>
<feature type="compositionally biased region" description="Basic and acidic residues" evidence="1">
    <location>
        <begin position="158"/>
        <end position="167"/>
    </location>
</feature>
<feature type="region of interest" description="Disordered" evidence="1">
    <location>
        <begin position="37"/>
        <end position="78"/>
    </location>
</feature>
<accession>A0AA36MEC6</accession>
<keyword evidence="3" id="KW-1185">Reference proteome</keyword>
<dbReference type="AlphaFoldDB" id="A0AA36MEC6"/>
<name>A0AA36MEC6_CYLNA</name>
<proteinExistence type="predicted"/>
<dbReference type="Proteomes" id="UP001176961">
    <property type="component" value="Unassembled WGS sequence"/>
</dbReference>
<evidence type="ECO:0000256" key="1">
    <source>
        <dbReference type="SAM" id="MobiDB-lite"/>
    </source>
</evidence>
<protein>
    <submittedName>
        <fullName evidence="2">Uncharacterized protein</fullName>
    </submittedName>
</protein>
<dbReference type="EMBL" id="CATQJL010000316">
    <property type="protein sequence ID" value="CAJ0607295.1"/>
    <property type="molecule type" value="Genomic_DNA"/>
</dbReference>
<gene>
    <name evidence="2" type="ORF">CYNAS_LOCUS19278</name>
</gene>
<feature type="compositionally biased region" description="Polar residues" evidence="1">
    <location>
        <begin position="59"/>
        <end position="68"/>
    </location>
</feature>